<dbReference type="RefSeq" id="WP_091207770.1">
    <property type="nucleotide sequence ID" value="NZ_FOCL01000001.1"/>
</dbReference>
<accession>A0A1H8B3R4</accession>
<protein>
    <recommendedName>
        <fullName evidence="4">Bacteriocin-type signal sequence-containing protein</fullName>
    </recommendedName>
</protein>
<feature type="compositionally biased region" description="Polar residues" evidence="1">
    <location>
        <begin position="49"/>
        <end position="71"/>
    </location>
</feature>
<evidence type="ECO:0000256" key="1">
    <source>
        <dbReference type="SAM" id="MobiDB-lite"/>
    </source>
</evidence>
<organism evidence="2 3">
    <name type="scientific">Mucilaginibacter gossypiicola</name>
    <dbReference type="NCBI Taxonomy" id="551995"/>
    <lineage>
        <taxon>Bacteria</taxon>
        <taxon>Pseudomonadati</taxon>
        <taxon>Bacteroidota</taxon>
        <taxon>Sphingobacteriia</taxon>
        <taxon>Sphingobacteriales</taxon>
        <taxon>Sphingobacteriaceae</taxon>
        <taxon>Mucilaginibacter</taxon>
    </lineage>
</organism>
<evidence type="ECO:0000313" key="3">
    <source>
        <dbReference type="Proteomes" id="UP000198942"/>
    </source>
</evidence>
<proteinExistence type="predicted"/>
<dbReference type="AlphaFoldDB" id="A0A1H8B3R4"/>
<evidence type="ECO:0008006" key="4">
    <source>
        <dbReference type="Google" id="ProtNLM"/>
    </source>
</evidence>
<name>A0A1H8B3R4_9SPHI</name>
<dbReference type="OrthoDB" id="799492at2"/>
<sequence>MKMQDLNEMELREVNGGSLLGLGGANTSSGESGLLGSLGIDNLLSFSSASKNGDQSSSTSFSLGNGITSSLGGILNFGSKSV</sequence>
<gene>
    <name evidence="2" type="ORF">SAMN05192574_101746</name>
</gene>
<feature type="region of interest" description="Disordered" evidence="1">
    <location>
        <begin position="49"/>
        <end position="82"/>
    </location>
</feature>
<dbReference type="EMBL" id="FOCL01000001">
    <property type="protein sequence ID" value="SEM76718.1"/>
    <property type="molecule type" value="Genomic_DNA"/>
</dbReference>
<reference evidence="3" key="1">
    <citation type="submission" date="2016-10" db="EMBL/GenBank/DDBJ databases">
        <authorList>
            <person name="Varghese N."/>
            <person name="Submissions S."/>
        </authorList>
    </citation>
    <scope>NUCLEOTIDE SEQUENCE [LARGE SCALE GENOMIC DNA]</scope>
    <source>
        <strain evidence="3">Gh-48</strain>
    </source>
</reference>
<keyword evidence="3" id="KW-1185">Reference proteome</keyword>
<dbReference type="Proteomes" id="UP000198942">
    <property type="component" value="Unassembled WGS sequence"/>
</dbReference>
<evidence type="ECO:0000313" key="2">
    <source>
        <dbReference type="EMBL" id="SEM76718.1"/>
    </source>
</evidence>